<evidence type="ECO:0000256" key="1">
    <source>
        <dbReference type="SAM" id="MobiDB-lite"/>
    </source>
</evidence>
<feature type="compositionally biased region" description="Basic and acidic residues" evidence="1">
    <location>
        <begin position="9"/>
        <end position="23"/>
    </location>
</feature>
<dbReference type="EMBL" id="ML978779">
    <property type="protein sequence ID" value="KAF2083463.1"/>
    <property type="molecule type" value="Genomic_DNA"/>
</dbReference>
<accession>A0A9P4HMV9</accession>
<feature type="compositionally biased region" description="Pro residues" evidence="1">
    <location>
        <begin position="472"/>
        <end position="514"/>
    </location>
</feature>
<feature type="domain" description="DUF2293" evidence="2">
    <location>
        <begin position="189"/>
        <end position="274"/>
    </location>
</feature>
<feature type="region of interest" description="Disordered" evidence="1">
    <location>
        <begin position="590"/>
        <end position="615"/>
    </location>
</feature>
<proteinExistence type="predicted"/>
<evidence type="ECO:0000313" key="4">
    <source>
        <dbReference type="Proteomes" id="UP000799776"/>
    </source>
</evidence>
<organism evidence="3 4">
    <name type="scientific">Saccharata proteae CBS 121410</name>
    <dbReference type="NCBI Taxonomy" id="1314787"/>
    <lineage>
        <taxon>Eukaryota</taxon>
        <taxon>Fungi</taxon>
        <taxon>Dikarya</taxon>
        <taxon>Ascomycota</taxon>
        <taxon>Pezizomycotina</taxon>
        <taxon>Dothideomycetes</taxon>
        <taxon>Dothideomycetes incertae sedis</taxon>
        <taxon>Botryosphaeriales</taxon>
        <taxon>Saccharataceae</taxon>
        <taxon>Saccharata</taxon>
    </lineage>
</organism>
<dbReference type="InterPro" id="IPR018744">
    <property type="entry name" value="DUF2293"/>
</dbReference>
<dbReference type="PANTHER" id="PTHR38113">
    <property type="match status" value="1"/>
</dbReference>
<feature type="region of interest" description="Disordered" evidence="1">
    <location>
        <begin position="300"/>
        <end position="345"/>
    </location>
</feature>
<dbReference type="OrthoDB" id="5288828at2759"/>
<feature type="compositionally biased region" description="Acidic residues" evidence="1">
    <location>
        <begin position="300"/>
        <end position="335"/>
    </location>
</feature>
<feature type="region of interest" description="Disordered" evidence="1">
    <location>
        <begin position="472"/>
        <end position="538"/>
    </location>
</feature>
<dbReference type="Proteomes" id="UP000799776">
    <property type="component" value="Unassembled WGS sequence"/>
</dbReference>
<feature type="compositionally biased region" description="Polar residues" evidence="1">
    <location>
        <begin position="517"/>
        <end position="538"/>
    </location>
</feature>
<evidence type="ECO:0000259" key="2">
    <source>
        <dbReference type="Pfam" id="PF10056"/>
    </source>
</evidence>
<keyword evidence="4" id="KW-1185">Reference proteome</keyword>
<reference evidence="3" key="1">
    <citation type="journal article" date="2020" name="Stud. Mycol.">
        <title>101 Dothideomycetes genomes: a test case for predicting lifestyles and emergence of pathogens.</title>
        <authorList>
            <person name="Haridas S."/>
            <person name="Albert R."/>
            <person name="Binder M."/>
            <person name="Bloem J."/>
            <person name="Labutti K."/>
            <person name="Salamov A."/>
            <person name="Andreopoulos B."/>
            <person name="Baker S."/>
            <person name="Barry K."/>
            <person name="Bills G."/>
            <person name="Bluhm B."/>
            <person name="Cannon C."/>
            <person name="Castanera R."/>
            <person name="Culley D."/>
            <person name="Daum C."/>
            <person name="Ezra D."/>
            <person name="Gonzalez J."/>
            <person name="Henrissat B."/>
            <person name="Kuo A."/>
            <person name="Liang C."/>
            <person name="Lipzen A."/>
            <person name="Lutzoni F."/>
            <person name="Magnuson J."/>
            <person name="Mondo S."/>
            <person name="Nolan M."/>
            <person name="Ohm R."/>
            <person name="Pangilinan J."/>
            <person name="Park H.-J."/>
            <person name="Ramirez L."/>
            <person name="Alfaro M."/>
            <person name="Sun H."/>
            <person name="Tritt A."/>
            <person name="Yoshinaga Y."/>
            <person name="Zwiers L.-H."/>
            <person name="Turgeon B."/>
            <person name="Goodwin S."/>
            <person name="Spatafora J."/>
            <person name="Crous P."/>
            <person name="Grigoriev I."/>
        </authorList>
    </citation>
    <scope>NUCLEOTIDE SEQUENCE</scope>
    <source>
        <strain evidence="3">CBS 121410</strain>
    </source>
</reference>
<dbReference type="PANTHER" id="PTHR38113:SF1">
    <property type="entry name" value="DUF2293 DOMAIN-CONTAINING PROTEIN"/>
    <property type="match status" value="1"/>
</dbReference>
<dbReference type="AlphaFoldDB" id="A0A9P4HMV9"/>
<name>A0A9P4HMV9_9PEZI</name>
<comment type="caution">
    <text evidence="3">The sequence shown here is derived from an EMBL/GenBank/DDBJ whole genome shotgun (WGS) entry which is preliminary data.</text>
</comment>
<protein>
    <recommendedName>
        <fullName evidence="2">DUF2293 domain-containing protein</fullName>
    </recommendedName>
</protein>
<feature type="region of interest" description="Disordered" evidence="1">
    <location>
        <begin position="1"/>
        <end position="32"/>
    </location>
</feature>
<sequence length="615" mass="70130">MDGGAPHTRGVDQDDPRNRRENPKASNGKGYKVELEEVDHANELRIQIAPSDEPPSDDYQFCPMTFPLVSRRAKELCRERHETVYIVYSDDKEERRRQGLVHKHIGIVGYHFPHKTLKEALQEHSLYLPRGSKRFKKYEGGRWRAIGDHYNSIRPTPQNDQRAKGLLEKNGLGHIPNPMESREVVLQVMKEIFPKIPLDVAGKIVDHAWKESSKGKERVGTSPNKKLSLRVELAVTAYIRHNCTMYDDVIGPNDKSGARRMIQTQCLRKMLQWKDEPETPQTRHDFDELFREVIVIEDSSDESDRYDEDDEDSDDSDDSDDLDDSDDSSDSDDSEASVVILSSRPVPPRHVLQDYRSARNEQHVHNPIVYVQDRYQRNADAIRVRPRYVDPRQKPSGTQDTAVHNPLLDRPLRDSNEQMVYSGTLGERGFSVHNHGYGQPAQSSRVSYERVPPPAAYSRKYIPVDHGLIPPLLPPPPPPNYALPPPPPPPDHPPLLDYDPPPPPKYSPPPPPLPVSASGTTGSQPIENEYAQRSSQYQGLDDMEPVSHTIRKAPQVDFNPLKDSEIEIWCKFRESGIKRELLRKLGFMKKSARKRRQWRETGESTRTDSLLGATA</sequence>
<dbReference type="Pfam" id="PF10056">
    <property type="entry name" value="DUF2293"/>
    <property type="match status" value="1"/>
</dbReference>
<gene>
    <name evidence="3" type="ORF">K490DRAFT_60453</name>
</gene>
<evidence type="ECO:0000313" key="3">
    <source>
        <dbReference type="EMBL" id="KAF2083463.1"/>
    </source>
</evidence>
<feature type="region of interest" description="Disordered" evidence="1">
    <location>
        <begin position="390"/>
        <end position="409"/>
    </location>
</feature>